<dbReference type="Proteomes" id="UP000078561">
    <property type="component" value="Unassembled WGS sequence"/>
</dbReference>
<dbReference type="AlphaFoldDB" id="A0A168LKE6"/>
<feature type="region of interest" description="Disordered" evidence="1">
    <location>
        <begin position="330"/>
        <end position="393"/>
    </location>
</feature>
<protein>
    <submittedName>
        <fullName evidence="2">Uncharacterized protein</fullName>
    </submittedName>
</protein>
<feature type="compositionally biased region" description="Low complexity" evidence="1">
    <location>
        <begin position="372"/>
        <end position="386"/>
    </location>
</feature>
<gene>
    <name evidence="2" type="primary">ABSGL_02444.1 scaffold 3452</name>
</gene>
<feature type="compositionally biased region" description="Polar residues" evidence="1">
    <location>
        <begin position="47"/>
        <end position="64"/>
    </location>
</feature>
<accession>A0A168LKE6</accession>
<evidence type="ECO:0000256" key="1">
    <source>
        <dbReference type="SAM" id="MobiDB-lite"/>
    </source>
</evidence>
<organism evidence="2">
    <name type="scientific">Absidia glauca</name>
    <name type="common">Pin mould</name>
    <dbReference type="NCBI Taxonomy" id="4829"/>
    <lineage>
        <taxon>Eukaryota</taxon>
        <taxon>Fungi</taxon>
        <taxon>Fungi incertae sedis</taxon>
        <taxon>Mucoromycota</taxon>
        <taxon>Mucoromycotina</taxon>
        <taxon>Mucoromycetes</taxon>
        <taxon>Mucorales</taxon>
        <taxon>Cunninghamellaceae</taxon>
        <taxon>Absidia</taxon>
    </lineage>
</organism>
<proteinExistence type="predicted"/>
<feature type="region of interest" description="Disordered" evidence="1">
    <location>
        <begin position="1"/>
        <end position="68"/>
    </location>
</feature>
<keyword evidence="3" id="KW-1185">Reference proteome</keyword>
<evidence type="ECO:0000313" key="2">
    <source>
        <dbReference type="EMBL" id="SAL96986.1"/>
    </source>
</evidence>
<dbReference type="InParanoid" id="A0A168LKE6"/>
<sequence length="576" mass="66041">MYKSPDYTWEHNDFDNRPHHAQHLKYPPLHPLHSPSARTPRRRRNSYTKQRTQQTYSPTLQQRNPYDRSPCFVHKDHLNVAHGPYCSCPEEAPADYLLDNYYMESVPVSPWSAHSEPQRRRSLTQPRPFYDEWDNDDQEDYYHDDTLFHPIPPPSRRRSFVDPSPHYNHFCQAPRKSSRSYPWPTERNYYQPHIADLDIDDYSDEGDYAHVLHQRKHYDHHPHHRDLTPPYIDAPSMRSSQLAPHQPPRPVLHRQWHPRLDQGPVLDTDVQQHPQPSLYPQVPPILQHPMFPMLQPMIHAPQPPQPSTHHNLNPIFPTAMMHVPEPAMPFNPMIMPQPSHFPIGDTTNMGPQPTPPPSSPEESTKEPPHIASDTTNTPSSTPTTVPANDKPENSLIPLVRSLSLGSSSSSQTKPRRRSLFESLFSSTSSSSSRTNSLTSTDSSLIPVNELTTHSLSRRQSLSLEKTAKALSQRTYIWCYRRPNDPCWVALTPKNQTRLDPYIGYYHPGASKKGYASTRNLPTLLTLDKEPKLAGSFTAMPQAKIARVYPSVFSSATYQEVALECLPADTQFVVRSD</sequence>
<feature type="compositionally biased region" description="Basic and acidic residues" evidence="1">
    <location>
        <begin position="8"/>
        <end position="18"/>
    </location>
</feature>
<evidence type="ECO:0000313" key="3">
    <source>
        <dbReference type="Proteomes" id="UP000078561"/>
    </source>
</evidence>
<reference evidence="2" key="1">
    <citation type="submission" date="2016-04" db="EMBL/GenBank/DDBJ databases">
        <authorList>
            <person name="Evans L.H."/>
            <person name="Alamgir A."/>
            <person name="Owens N."/>
            <person name="Weber N.D."/>
            <person name="Virtaneva K."/>
            <person name="Barbian K."/>
            <person name="Babar A."/>
            <person name="Rosenke K."/>
        </authorList>
    </citation>
    <scope>NUCLEOTIDE SEQUENCE [LARGE SCALE GENOMIC DNA]</scope>
    <source>
        <strain evidence="2">CBS 101.48</strain>
    </source>
</reference>
<dbReference type="EMBL" id="LT551507">
    <property type="protein sequence ID" value="SAL96986.1"/>
    <property type="molecule type" value="Genomic_DNA"/>
</dbReference>
<name>A0A168LKE6_ABSGL</name>
<feature type="region of interest" description="Disordered" evidence="1">
    <location>
        <begin position="109"/>
        <end position="130"/>
    </location>
</feature>
<dbReference type="STRING" id="4829.A0A168LKE6"/>